<comment type="similarity">
    <text evidence="1">Belongs to the short-chain dehydrogenases/reductases (SDR) family.</text>
</comment>
<keyword evidence="2" id="KW-0560">Oxidoreductase</keyword>
<dbReference type="EC" id="1.1.1.100" evidence="2"/>
<dbReference type="Gene3D" id="3.40.50.720">
    <property type="entry name" value="NAD(P)-binding Rossmann-like Domain"/>
    <property type="match status" value="1"/>
</dbReference>
<dbReference type="InterPro" id="IPR036291">
    <property type="entry name" value="NAD(P)-bd_dom_sf"/>
</dbReference>
<keyword evidence="3" id="KW-1185">Reference proteome</keyword>
<evidence type="ECO:0000313" key="2">
    <source>
        <dbReference type="EMBL" id="ARQ06755.1"/>
    </source>
</evidence>
<dbReference type="GO" id="GO:0004316">
    <property type="term" value="F:3-oxoacyl-[acyl-carrier-protein] reductase (NADPH) activity"/>
    <property type="evidence" value="ECO:0007669"/>
    <property type="project" value="UniProtKB-EC"/>
</dbReference>
<accession>A0A1W7AAV7</accession>
<proteinExistence type="inferred from homology"/>
<evidence type="ECO:0000313" key="3">
    <source>
        <dbReference type="Proteomes" id="UP000194154"/>
    </source>
</evidence>
<dbReference type="Pfam" id="PF00106">
    <property type="entry name" value="adh_short"/>
    <property type="match status" value="1"/>
</dbReference>
<dbReference type="InterPro" id="IPR050259">
    <property type="entry name" value="SDR"/>
</dbReference>
<dbReference type="EMBL" id="CP021059">
    <property type="protein sequence ID" value="ARQ06755.1"/>
    <property type="molecule type" value="Genomic_DNA"/>
</dbReference>
<dbReference type="PANTHER" id="PTHR42879:SF2">
    <property type="entry name" value="3-OXOACYL-[ACYL-CARRIER-PROTEIN] REDUCTASE FABG"/>
    <property type="match status" value="1"/>
</dbReference>
<dbReference type="CDD" id="cd05233">
    <property type="entry name" value="SDR_c"/>
    <property type="match status" value="1"/>
</dbReference>
<dbReference type="GeneID" id="35295240"/>
<dbReference type="PANTHER" id="PTHR42879">
    <property type="entry name" value="3-OXOACYL-(ACYL-CARRIER-PROTEIN) REDUCTASE"/>
    <property type="match status" value="1"/>
</dbReference>
<dbReference type="KEGG" id="mcak:MCCS_11080"/>
<gene>
    <name evidence="2" type="primary">fabG_2</name>
    <name evidence="2" type="ORF">MCCS_11080</name>
</gene>
<dbReference type="Proteomes" id="UP000194154">
    <property type="component" value="Chromosome"/>
</dbReference>
<dbReference type="RefSeq" id="WP_086042405.1">
    <property type="nucleotide sequence ID" value="NZ_CBCRZA010000005.1"/>
</dbReference>
<dbReference type="InterPro" id="IPR002347">
    <property type="entry name" value="SDR_fam"/>
</dbReference>
<dbReference type="STRING" id="1855823.MCCS_11080"/>
<protein>
    <submittedName>
        <fullName evidence="2">3-oxoacyl-[acyl-carrier-protein] reductase FabG</fullName>
        <ecNumber evidence="2">1.1.1.100</ecNumber>
    </submittedName>
</protein>
<name>A0A1W7AAV7_9STAP</name>
<dbReference type="AlphaFoldDB" id="A0A1W7AAV7"/>
<dbReference type="SUPFAM" id="SSF51735">
    <property type="entry name" value="NAD(P)-binding Rossmann-fold domains"/>
    <property type="match status" value="1"/>
</dbReference>
<dbReference type="PRINTS" id="PR00081">
    <property type="entry name" value="GDHRDH"/>
</dbReference>
<sequence length="235" mass="25966">MGKYLVIGASGDIGSQITRDLLMDGHEVIAQYFSADIKQLKEQFNGQAISFLQLDLSVPLQKNPFDTWMTAHLDGLIYVAGKSYFSELRDVTDDKIHEQYAIHFFNLVKCVQFTSSGLLQVNNGRIIVISSIWGETGSSMESIYSGFKAAQIGFIKSIAKEYAQTNITANIIAPGLVSGTMTDALADDVHDIIEQIPQKKCVQPTDISHFVRSLLHPHAHTTTGTVIRINGGWYI</sequence>
<reference evidence="2 3" key="1">
    <citation type="journal article" date="2017" name="Int. J. Syst. Evol. Microbiol.">
        <title>Macrococcus canis sp. nov., a skin bacterium associated with infections in dogs.</title>
        <authorList>
            <person name="Gobeli Brawand S."/>
            <person name="Cotting K."/>
            <person name="Gomez-Sanz E."/>
            <person name="Collaud A."/>
            <person name="Thomann A."/>
            <person name="Brodard I."/>
            <person name="Rodriguez-Campos S."/>
            <person name="Strauss C."/>
            <person name="Perreten V."/>
        </authorList>
    </citation>
    <scope>NUCLEOTIDE SEQUENCE [LARGE SCALE GENOMIC DNA]</scope>
    <source>
        <strain evidence="2 3">KM45013</strain>
    </source>
</reference>
<organism evidence="2 3">
    <name type="scientific">Macrococcoides canis</name>
    <dbReference type="NCBI Taxonomy" id="1855823"/>
    <lineage>
        <taxon>Bacteria</taxon>
        <taxon>Bacillati</taxon>
        <taxon>Bacillota</taxon>
        <taxon>Bacilli</taxon>
        <taxon>Bacillales</taxon>
        <taxon>Staphylococcaceae</taxon>
        <taxon>Macrococcoides</taxon>
    </lineage>
</organism>
<dbReference type="OrthoDB" id="9803333at2"/>
<evidence type="ECO:0000256" key="1">
    <source>
        <dbReference type="ARBA" id="ARBA00006484"/>
    </source>
</evidence>